<organism evidence="2 3">
    <name type="scientific">Halobium palmae</name>
    <dbReference type="NCBI Taxonomy" id="1776492"/>
    <lineage>
        <taxon>Archaea</taxon>
        <taxon>Methanobacteriati</taxon>
        <taxon>Methanobacteriota</taxon>
        <taxon>Stenosarchaea group</taxon>
        <taxon>Halobacteria</taxon>
        <taxon>Halobacteriales</taxon>
        <taxon>Haloferacaceae</taxon>
        <taxon>Halobium</taxon>
    </lineage>
</organism>
<protein>
    <submittedName>
        <fullName evidence="2">Uncharacterized protein</fullName>
    </submittedName>
</protein>
<proteinExistence type="predicted"/>
<dbReference type="Proteomes" id="UP001596328">
    <property type="component" value="Unassembled WGS sequence"/>
</dbReference>
<evidence type="ECO:0000256" key="1">
    <source>
        <dbReference type="SAM" id="Phobius"/>
    </source>
</evidence>
<evidence type="ECO:0000313" key="3">
    <source>
        <dbReference type="Proteomes" id="UP001596328"/>
    </source>
</evidence>
<dbReference type="EMBL" id="JBHSWU010000008">
    <property type="protein sequence ID" value="MFC6723227.1"/>
    <property type="molecule type" value="Genomic_DNA"/>
</dbReference>
<gene>
    <name evidence="2" type="ORF">ACFQE1_02225</name>
</gene>
<dbReference type="InterPro" id="IPR055893">
    <property type="entry name" value="DUF7470"/>
</dbReference>
<keyword evidence="1" id="KW-1133">Transmembrane helix</keyword>
<dbReference type="AlphaFoldDB" id="A0ABD5RVJ7"/>
<feature type="transmembrane region" description="Helical" evidence="1">
    <location>
        <begin position="7"/>
        <end position="25"/>
    </location>
</feature>
<keyword evidence="1" id="KW-0472">Membrane</keyword>
<comment type="caution">
    <text evidence="2">The sequence shown here is derived from an EMBL/GenBank/DDBJ whole genome shotgun (WGS) entry which is preliminary data.</text>
</comment>
<keyword evidence="1" id="KW-0812">Transmembrane</keyword>
<sequence>MLGKLGVTGIVGVLLLLVGIGLVAWHQPIVALGIALAFVGVGLVAKGLISNVMSAFGFA</sequence>
<dbReference type="Pfam" id="PF24282">
    <property type="entry name" value="DUF7470"/>
    <property type="match status" value="1"/>
</dbReference>
<feature type="transmembrane region" description="Helical" evidence="1">
    <location>
        <begin position="31"/>
        <end position="49"/>
    </location>
</feature>
<name>A0ABD5RVJ7_9EURY</name>
<evidence type="ECO:0000313" key="2">
    <source>
        <dbReference type="EMBL" id="MFC6723227.1"/>
    </source>
</evidence>
<keyword evidence="3" id="KW-1185">Reference proteome</keyword>
<reference evidence="2 3" key="1">
    <citation type="journal article" date="2019" name="Int. J. Syst. Evol. Microbiol.">
        <title>The Global Catalogue of Microorganisms (GCM) 10K type strain sequencing project: providing services to taxonomists for standard genome sequencing and annotation.</title>
        <authorList>
            <consortium name="The Broad Institute Genomics Platform"/>
            <consortium name="The Broad Institute Genome Sequencing Center for Infectious Disease"/>
            <person name="Wu L."/>
            <person name="Ma J."/>
        </authorList>
    </citation>
    <scope>NUCLEOTIDE SEQUENCE [LARGE SCALE GENOMIC DNA]</scope>
    <source>
        <strain evidence="2 3">NBRC 111368</strain>
    </source>
</reference>
<accession>A0ABD5RVJ7</accession>